<accession>A0A9P0D9K8</accession>
<name>A0A9P0D9K8_9CUCU</name>
<dbReference type="OrthoDB" id="6576929at2759"/>
<reference evidence="3" key="1">
    <citation type="submission" date="2022-01" db="EMBL/GenBank/DDBJ databases">
        <authorList>
            <person name="King R."/>
        </authorList>
    </citation>
    <scope>NUCLEOTIDE SEQUENCE</scope>
</reference>
<evidence type="ECO:0000256" key="1">
    <source>
        <dbReference type="SAM" id="MobiDB-lite"/>
    </source>
</evidence>
<evidence type="ECO:0000259" key="2">
    <source>
        <dbReference type="Pfam" id="PF16064"/>
    </source>
</evidence>
<protein>
    <recommendedName>
        <fullName evidence="2">DUF4806 domain-containing protein</fullName>
    </recommendedName>
</protein>
<proteinExistence type="predicted"/>
<sequence length="925" mass="106474">MPRDFPNLSKRQQRRILSNNESSPNRSAKVLKLNSESEFELKSRESLEGEKPHFCSEADDDNFSTAGCIFDVTPPSLFSVQRERPEIQNPEIQYPKIQSPEKRTLTNSLSDDLRKCFHAHNISQSCIKDILGILRRHVDNELPNDARSLMRTPRCLTNIVNIGGGQCIHFGLEEGIKRAIVKYSCTNSIILFNNNIDGLPISKSSGSQFWPILGDIVKRHTYTEPFVIGVFRGLKKPEDSNEFLKYFVEEYLSLKITRLVLQNKSYSIQLNCVICDAPARAFISNTKHHSGYFGCSKCICEGDYVEHRVVYLSTTSSLRTNQSFRNRTQPEHHHGSTVLESLDIDMIKQIPLDYMHLVLLGVSKRILILWLKGPKNVRLTKTQIEHFNQLYLETSKFSVSDFSRKPRSIHEVDRWKATEFRFFLLYAGPVILQKILTSNIYNHFMSLVVAIRLLCETNQSNENIDYANELLLYFVKKFGEIFGPAYMSYNVYNLIHLAGDVKAHGGLDEFSAFKYENLMYKIKRKLKHSRLPLQQLHNRLMEGTSLETDPIESKFPKSITKKGTIFGIELQKFSVLLKENENCCLLTDDRIVIINNIIKVDNNLYFSGKYYQSIIPLFCILCNSTLLNIYKVDDENILRLWMVLEKKQWILSTALVTKKVKMPGEEEEEKLQLLELETMWCSKKTVCGTVEKQRTEWDKTKKIEATFNTSSSSDMSGTPTPLSSPKQTSQLEGRINNSEDVAAGTATTLETLYEEIGNNYFFPKELNYYFAVLVKLRTICLSNKKFLNTIYTKVNSLEFGHQPNNNPQSELKNIPMKTLNEVQEFELELNKKNIKTSLACFFKCLGGRDGKDHLYRCLGQLFTNELATQCSWFGQRGNFKVKDLNSIKILTDSIIIIIHSSMSYSDIEKHAWEWFRLSRQGLIGK</sequence>
<dbReference type="Pfam" id="PF16064">
    <property type="entry name" value="DUF4806"/>
    <property type="match status" value="1"/>
</dbReference>
<feature type="compositionally biased region" description="Polar residues" evidence="1">
    <location>
        <begin position="15"/>
        <end position="26"/>
    </location>
</feature>
<feature type="domain" description="DUF4806" evidence="2">
    <location>
        <begin position="814"/>
        <end position="894"/>
    </location>
</feature>
<keyword evidence="4" id="KW-1185">Reference proteome</keyword>
<evidence type="ECO:0000313" key="4">
    <source>
        <dbReference type="Proteomes" id="UP001153636"/>
    </source>
</evidence>
<dbReference type="PANTHER" id="PTHR33053:SF25">
    <property type="entry name" value="TRANSPOSASE DOMAIN-CONTAINING PROTEIN"/>
    <property type="match status" value="1"/>
</dbReference>
<dbReference type="Proteomes" id="UP001153636">
    <property type="component" value="Chromosome 8"/>
</dbReference>
<feature type="region of interest" description="Disordered" evidence="1">
    <location>
        <begin position="1"/>
        <end position="34"/>
    </location>
</feature>
<organism evidence="3 4">
    <name type="scientific">Psylliodes chrysocephalus</name>
    <dbReference type="NCBI Taxonomy" id="3402493"/>
    <lineage>
        <taxon>Eukaryota</taxon>
        <taxon>Metazoa</taxon>
        <taxon>Ecdysozoa</taxon>
        <taxon>Arthropoda</taxon>
        <taxon>Hexapoda</taxon>
        <taxon>Insecta</taxon>
        <taxon>Pterygota</taxon>
        <taxon>Neoptera</taxon>
        <taxon>Endopterygota</taxon>
        <taxon>Coleoptera</taxon>
        <taxon>Polyphaga</taxon>
        <taxon>Cucujiformia</taxon>
        <taxon>Chrysomeloidea</taxon>
        <taxon>Chrysomelidae</taxon>
        <taxon>Galerucinae</taxon>
        <taxon>Alticini</taxon>
        <taxon>Psylliodes</taxon>
    </lineage>
</organism>
<gene>
    <name evidence="3" type="ORF">PSYICH_LOCUS14789</name>
</gene>
<dbReference type="InterPro" id="IPR032071">
    <property type="entry name" value="DUF4806"/>
</dbReference>
<evidence type="ECO:0000313" key="3">
    <source>
        <dbReference type="EMBL" id="CAH1114931.1"/>
    </source>
</evidence>
<feature type="region of interest" description="Disordered" evidence="1">
    <location>
        <begin position="708"/>
        <end position="732"/>
    </location>
</feature>
<dbReference type="AlphaFoldDB" id="A0A9P0D9K8"/>
<dbReference type="EMBL" id="OV651820">
    <property type="protein sequence ID" value="CAH1114931.1"/>
    <property type="molecule type" value="Genomic_DNA"/>
</dbReference>
<dbReference type="PANTHER" id="PTHR33053">
    <property type="entry name" value="PROTEIN, PUTATIVE-RELATED"/>
    <property type="match status" value="1"/>
</dbReference>